<evidence type="ECO:0000313" key="1">
    <source>
        <dbReference type="EMBL" id="KAI0088658.1"/>
    </source>
</evidence>
<evidence type="ECO:0000313" key="2">
    <source>
        <dbReference type="Proteomes" id="UP001055072"/>
    </source>
</evidence>
<reference evidence="1" key="1">
    <citation type="journal article" date="2021" name="Environ. Microbiol.">
        <title>Gene family expansions and transcriptome signatures uncover fungal adaptations to wood decay.</title>
        <authorList>
            <person name="Hage H."/>
            <person name="Miyauchi S."/>
            <person name="Viragh M."/>
            <person name="Drula E."/>
            <person name="Min B."/>
            <person name="Chaduli D."/>
            <person name="Navarro D."/>
            <person name="Favel A."/>
            <person name="Norest M."/>
            <person name="Lesage-Meessen L."/>
            <person name="Balint B."/>
            <person name="Merenyi Z."/>
            <person name="de Eugenio L."/>
            <person name="Morin E."/>
            <person name="Martinez A.T."/>
            <person name="Baldrian P."/>
            <person name="Stursova M."/>
            <person name="Martinez M.J."/>
            <person name="Novotny C."/>
            <person name="Magnuson J.K."/>
            <person name="Spatafora J.W."/>
            <person name="Maurice S."/>
            <person name="Pangilinan J."/>
            <person name="Andreopoulos W."/>
            <person name="LaButti K."/>
            <person name="Hundley H."/>
            <person name="Na H."/>
            <person name="Kuo A."/>
            <person name="Barry K."/>
            <person name="Lipzen A."/>
            <person name="Henrissat B."/>
            <person name="Riley R."/>
            <person name="Ahrendt S."/>
            <person name="Nagy L.G."/>
            <person name="Grigoriev I.V."/>
            <person name="Martin F."/>
            <person name="Rosso M.N."/>
        </authorList>
    </citation>
    <scope>NUCLEOTIDE SEQUENCE</scope>
    <source>
        <strain evidence="1">CBS 384.51</strain>
    </source>
</reference>
<proteinExistence type="predicted"/>
<name>A0ACB8U345_9APHY</name>
<comment type="caution">
    <text evidence="1">The sequence shown here is derived from an EMBL/GenBank/DDBJ whole genome shotgun (WGS) entry which is preliminary data.</text>
</comment>
<protein>
    <submittedName>
        <fullName evidence="1">Uncharacterized protein</fullName>
    </submittedName>
</protein>
<keyword evidence="2" id="KW-1185">Reference proteome</keyword>
<sequence length="161" mass="18160">MPIDLGILLLGSVRGARGTVVSGRASGTSRPSDPVVDARNALDKINTMLDQLRKDLNEMKEEDERGSYRFDDLALKYKVRGPKDLEAAWKEINVDHVACMEQIPYITSKQATRKQIIFSSNKKDIQDYCNVVDSLLMETDELNTDFSVCGNCRNERFLIIS</sequence>
<organism evidence="1 2">
    <name type="scientific">Irpex rosettiformis</name>
    <dbReference type="NCBI Taxonomy" id="378272"/>
    <lineage>
        <taxon>Eukaryota</taxon>
        <taxon>Fungi</taxon>
        <taxon>Dikarya</taxon>
        <taxon>Basidiomycota</taxon>
        <taxon>Agaricomycotina</taxon>
        <taxon>Agaricomycetes</taxon>
        <taxon>Polyporales</taxon>
        <taxon>Irpicaceae</taxon>
        <taxon>Irpex</taxon>
    </lineage>
</organism>
<accession>A0ACB8U345</accession>
<dbReference type="EMBL" id="MU274913">
    <property type="protein sequence ID" value="KAI0088658.1"/>
    <property type="molecule type" value="Genomic_DNA"/>
</dbReference>
<gene>
    <name evidence="1" type="ORF">BDY19DRAFT_179180</name>
</gene>
<dbReference type="Proteomes" id="UP001055072">
    <property type="component" value="Unassembled WGS sequence"/>
</dbReference>